<organism evidence="2 3">
    <name type="scientific">Pongo abelii</name>
    <name type="common">Sumatran orangutan</name>
    <name type="synonym">Pongo pygmaeus abelii</name>
    <dbReference type="NCBI Taxonomy" id="9601"/>
    <lineage>
        <taxon>Eukaryota</taxon>
        <taxon>Metazoa</taxon>
        <taxon>Chordata</taxon>
        <taxon>Craniata</taxon>
        <taxon>Vertebrata</taxon>
        <taxon>Euteleostomi</taxon>
        <taxon>Mammalia</taxon>
        <taxon>Eutheria</taxon>
        <taxon>Euarchontoglires</taxon>
        <taxon>Primates</taxon>
        <taxon>Haplorrhini</taxon>
        <taxon>Catarrhini</taxon>
        <taxon>Hominidae</taxon>
        <taxon>Pongo</taxon>
    </lineage>
</organism>
<keyword evidence="3" id="KW-1185">Reference proteome</keyword>
<dbReference type="GeneID" id="100171883"/>
<name>A0A8I5U4A3_PONAB</name>
<dbReference type="KEGG" id="pon:100171883"/>
<feature type="region of interest" description="Disordered" evidence="1">
    <location>
        <begin position="1"/>
        <end position="38"/>
    </location>
</feature>
<evidence type="ECO:0000313" key="2">
    <source>
        <dbReference type="Ensembl" id="ENSPPYP00000041968.1"/>
    </source>
</evidence>
<reference evidence="2" key="3">
    <citation type="submission" date="2025-09" db="UniProtKB">
        <authorList>
            <consortium name="Ensembl"/>
        </authorList>
    </citation>
    <scope>IDENTIFICATION</scope>
</reference>
<evidence type="ECO:0000313" key="3">
    <source>
        <dbReference type="Proteomes" id="UP000001595"/>
    </source>
</evidence>
<dbReference type="Proteomes" id="UP000001595">
    <property type="component" value="Chromosome 11"/>
</dbReference>
<dbReference type="GeneTree" id="ENSGT00390000013087"/>
<evidence type="ECO:0000256" key="1">
    <source>
        <dbReference type="SAM" id="MobiDB-lite"/>
    </source>
</evidence>
<dbReference type="PRINTS" id="PR02045">
    <property type="entry name" value="F138DOMAIN"/>
</dbReference>
<feature type="compositionally biased region" description="Basic and acidic residues" evidence="1">
    <location>
        <begin position="1"/>
        <end position="24"/>
    </location>
</feature>
<dbReference type="AlphaFoldDB" id="A0A8I5U4A3"/>
<sequence>MPLELPETHIEKSELQPTEVESRDLMSSSDESSTLHLSHANSIEDLQYVKIDKEENTCTEFGDTDMKYLLYEDEKDFKRWSLALSPRLECSSAISAHCNLHLLDSSDSPASASQIAEITGMSHHTLLIFLYF</sequence>
<protein>
    <submittedName>
        <fullName evidence="2">Coiled-coil domain containing 83</fullName>
    </submittedName>
</protein>
<reference evidence="2 3" key="1">
    <citation type="submission" date="2008-02" db="EMBL/GenBank/DDBJ databases">
        <title>A 6x draft sequence assembly of the Pongo pygmaeus abelii genome.</title>
        <authorList>
            <person name="Wilson R.K."/>
            <person name="Mardis E."/>
        </authorList>
    </citation>
    <scope>NUCLEOTIDE SEQUENCE [LARGE SCALE GENOMIC DNA]</scope>
</reference>
<dbReference type="RefSeq" id="NP_001125004.2">
    <property type="nucleotide sequence ID" value="NM_001131532.4"/>
</dbReference>
<accession>A0A8I5U4A3</accession>
<dbReference type="Ensembl" id="ENSPPYT00000043409.1">
    <property type="protein sequence ID" value="ENSPPYP00000041968.1"/>
    <property type="gene ID" value="ENSPPYG00000003743.3"/>
</dbReference>
<gene>
    <name evidence="2" type="primary">CCDC83</name>
</gene>
<dbReference type="PANTHER" id="PTHR12138">
    <property type="entry name" value="PRIMATE-EXPANDED PROTEIN FAMILY"/>
    <property type="match status" value="1"/>
</dbReference>
<dbReference type="PANTHER" id="PTHR12138:SF162">
    <property type="entry name" value="CHROMOSOME UNDETERMINED SCAFFOLD_275, WHOLE GENOME SHOTGUN SEQUENCE"/>
    <property type="match status" value="1"/>
</dbReference>
<dbReference type="CTD" id="220047"/>
<proteinExistence type="predicted"/>
<feature type="compositionally biased region" description="Low complexity" evidence="1">
    <location>
        <begin position="25"/>
        <end position="38"/>
    </location>
</feature>
<dbReference type="OrthoDB" id="10005859at2759"/>
<reference evidence="2" key="2">
    <citation type="submission" date="2025-08" db="UniProtKB">
        <authorList>
            <consortium name="Ensembl"/>
        </authorList>
    </citation>
    <scope>IDENTIFICATION</scope>
</reference>